<dbReference type="OrthoDB" id="416096at2759"/>
<evidence type="ECO:0000313" key="3">
    <source>
        <dbReference type="Proteomes" id="UP000612055"/>
    </source>
</evidence>
<protein>
    <recommendedName>
        <fullName evidence="1">Beta-carotene isomerase D27-like C-terminal domain-containing protein</fullName>
    </recommendedName>
</protein>
<reference evidence="2" key="1">
    <citation type="journal article" date="2020" name="bioRxiv">
        <title>Comparative genomics of Chlamydomonas.</title>
        <authorList>
            <person name="Craig R.J."/>
            <person name="Hasan A.R."/>
            <person name="Ness R.W."/>
            <person name="Keightley P.D."/>
        </authorList>
    </citation>
    <scope>NUCLEOTIDE SEQUENCE</scope>
    <source>
        <strain evidence="2">CCAP 11/70</strain>
    </source>
</reference>
<dbReference type="InterPro" id="IPR038938">
    <property type="entry name" value="D27-like"/>
</dbReference>
<gene>
    <name evidence="2" type="ORF">HYH03_015593</name>
</gene>
<organism evidence="2 3">
    <name type="scientific">Edaphochlamys debaryana</name>
    <dbReference type="NCBI Taxonomy" id="47281"/>
    <lineage>
        <taxon>Eukaryota</taxon>
        <taxon>Viridiplantae</taxon>
        <taxon>Chlorophyta</taxon>
        <taxon>core chlorophytes</taxon>
        <taxon>Chlorophyceae</taxon>
        <taxon>CS clade</taxon>
        <taxon>Chlamydomonadales</taxon>
        <taxon>Chlamydomonadales incertae sedis</taxon>
        <taxon>Edaphochlamys</taxon>
    </lineage>
</organism>
<accession>A0A836BSD4</accession>
<comment type="caution">
    <text evidence="2">The sequence shown here is derived from an EMBL/GenBank/DDBJ whole genome shotgun (WGS) entry which is preliminary data.</text>
</comment>
<proteinExistence type="predicted"/>
<dbReference type="InterPro" id="IPR025114">
    <property type="entry name" value="D27-like_C"/>
</dbReference>
<dbReference type="GO" id="GO:0005506">
    <property type="term" value="F:iron ion binding"/>
    <property type="evidence" value="ECO:0007669"/>
    <property type="project" value="InterPro"/>
</dbReference>
<keyword evidence="3" id="KW-1185">Reference proteome</keyword>
<evidence type="ECO:0000259" key="1">
    <source>
        <dbReference type="Pfam" id="PF13225"/>
    </source>
</evidence>
<dbReference type="EMBL" id="JAEHOE010000124">
    <property type="protein sequence ID" value="KAG2485709.1"/>
    <property type="molecule type" value="Genomic_DNA"/>
</dbReference>
<dbReference type="PANTHER" id="PTHR33591">
    <property type="entry name" value="BETA-CAROTENE ISOMERASE D27"/>
    <property type="match status" value="1"/>
</dbReference>
<dbReference type="Pfam" id="PF13225">
    <property type="entry name" value="D27-like_C"/>
    <property type="match status" value="1"/>
</dbReference>
<dbReference type="AlphaFoldDB" id="A0A836BSD4"/>
<name>A0A836BSD4_9CHLO</name>
<evidence type="ECO:0000313" key="2">
    <source>
        <dbReference type="EMBL" id="KAG2485709.1"/>
    </source>
</evidence>
<dbReference type="Proteomes" id="UP000612055">
    <property type="component" value="Unassembled WGS sequence"/>
</dbReference>
<dbReference type="PANTHER" id="PTHR33591:SF4">
    <property type="entry name" value="OS08G0114100 PROTEIN"/>
    <property type="match status" value="1"/>
</dbReference>
<sequence length="259" mass="28294">MLVRATAEPAQVPPKDPFAEKTVYKDNFFDLLFIKLYSKKMADQLQGVYVPENSQYDDFVRISGEIMKGRNTEQQQQVVRKVLASLLPPEAPTAFRKLFPPTKFSAEFNAYIAAFGFYWLVGECEVKEADVVVGPNGETRKQNSVVAIKKCRYLEASGCVGMCVNMCKIPTQNFFTNEFGLPLTMNPKFEDLSCEMIFGQMPPAIQDDPAYQQPCFATACSLGATVAAASGGAPPPCPKVATEKERAAIKAASATAASA</sequence>
<feature type="domain" description="Beta-carotene isomerase D27-like C-terminal" evidence="1">
    <location>
        <begin position="119"/>
        <end position="206"/>
    </location>
</feature>